<dbReference type="Proteomes" id="UP000764045">
    <property type="component" value="Unassembled WGS sequence"/>
</dbReference>
<evidence type="ECO:0000256" key="7">
    <source>
        <dbReference type="SAM" id="Phobius"/>
    </source>
</evidence>
<feature type="transmembrane region" description="Helical" evidence="7">
    <location>
        <begin position="238"/>
        <end position="260"/>
    </location>
</feature>
<feature type="domain" description="Threonine/serine exporter-like N-terminal" evidence="8">
    <location>
        <begin position="19"/>
        <end position="253"/>
    </location>
</feature>
<accession>A0A938WM61</accession>
<evidence type="ECO:0000259" key="8">
    <source>
        <dbReference type="Pfam" id="PF06738"/>
    </source>
</evidence>
<evidence type="ECO:0000256" key="1">
    <source>
        <dbReference type="ARBA" id="ARBA00004651"/>
    </source>
</evidence>
<comment type="subcellular location">
    <subcellularLocation>
        <location evidence="1">Cell membrane</location>
        <topology evidence="1">Multi-pass membrane protein</topology>
    </subcellularLocation>
</comment>
<evidence type="ECO:0000256" key="5">
    <source>
        <dbReference type="ARBA" id="ARBA00023136"/>
    </source>
</evidence>
<feature type="transmembrane region" description="Helical" evidence="7">
    <location>
        <begin position="124"/>
        <end position="142"/>
    </location>
</feature>
<evidence type="ECO:0000313" key="10">
    <source>
        <dbReference type="EMBL" id="MBM6661318.1"/>
    </source>
</evidence>
<feature type="domain" description="Threonine/Serine exporter ThrE" evidence="9">
    <location>
        <begin position="281"/>
        <end position="420"/>
    </location>
</feature>
<dbReference type="GO" id="GO:0015744">
    <property type="term" value="P:succinate transport"/>
    <property type="evidence" value="ECO:0007669"/>
    <property type="project" value="TreeGrafter"/>
</dbReference>
<dbReference type="PANTHER" id="PTHR34390:SF2">
    <property type="entry name" value="SUCCINATE TRANSPORTER SUBUNIT YJJP-RELATED"/>
    <property type="match status" value="1"/>
</dbReference>
<keyword evidence="2" id="KW-1003">Cell membrane</keyword>
<keyword evidence="4 7" id="KW-1133">Transmembrane helix</keyword>
<evidence type="ECO:0000259" key="9">
    <source>
        <dbReference type="Pfam" id="PF12821"/>
    </source>
</evidence>
<feature type="transmembrane region" description="Helical" evidence="7">
    <location>
        <begin position="403"/>
        <end position="422"/>
    </location>
</feature>
<proteinExistence type="inferred from homology"/>
<feature type="transmembrane region" description="Helical" evidence="7">
    <location>
        <begin position="148"/>
        <end position="163"/>
    </location>
</feature>
<sequence length="432" mass="47605">MQQTTDQDTHRQLKEATLFLAEYASTLMAVGAQTSRIQLNTVRMARSMGYHVSLLIFPKTISITLQDQERNHTYTYIKKTPGIPLNFKVNMKLSQLSWNAFDDRLPLNELWARLKSIATEKRESPWLVLVLVSLANACFCRLFDGNTLSMAIVFVATFVGFLLRQQLTKRGVNHLAVFVTCAFVSTMIGVTDYIYFHGGTEDMSLGTSMLYLVPGVPLINGVMDIVDNHVLDGLSRLTNALLLIICIAIGLSGTVILFGIDPTTFTSVTRPDIVSATIADGLFAAVAAIGFAIISNPPRKALLICALLACVGHGVRYFLMHNGTMPLDQVTASTVAGFTIGLLAVPFAMRIHCPAECFAFPSLLPMVPGMFAYKAIRDLINIVRLPDTYTAEYVARFFHNGSLTVLVMFGMVVGCIIPIFIFHRQSFSVTRN</sequence>
<feature type="transmembrane region" description="Helical" evidence="7">
    <location>
        <begin position="331"/>
        <end position="351"/>
    </location>
</feature>
<reference evidence="10 11" key="1">
    <citation type="journal article" date="2021" name="Sci. Rep.">
        <title>The distribution of antibiotic resistance genes in chicken gut microbiota commensals.</title>
        <authorList>
            <person name="Juricova H."/>
            <person name="Matiasovicova J."/>
            <person name="Kubasova T."/>
            <person name="Cejkova D."/>
            <person name="Rychlik I."/>
        </authorList>
    </citation>
    <scope>NUCLEOTIDE SEQUENCE [LARGE SCALE GENOMIC DNA]</scope>
    <source>
        <strain evidence="10 11">An819</strain>
    </source>
</reference>
<evidence type="ECO:0000313" key="11">
    <source>
        <dbReference type="Proteomes" id="UP000764045"/>
    </source>
</evidence>
<dbReference type="InterPro" id="IPR050539">
    <property type="entry name" value="ThrE_Dicarb/AminoAcid_Exp"/>
</dbReference>
<dbReference type="GO" id="GO:0005886">
    <property type="term" value="C:plasma membrane"/>
    <property type="evidence" value="ECO:0007669"/>
    <property type="project" value="UniProtKB-SubCell"/>
</dbReference>
<evidence type="ECO:0000256" key="6">
    <source>
        <dbReference type="ARBA" id="ARBA00034125"/>
    </source>
</evidence>
<feature type="transmembrane region" description="Helical" evidence="7">
    <location>
        <begin position="272"/>
        <end position="294"/>
    </location>
</feature>
<dbReference type="Pfam" id="PF06738">
    <property type="entry name" value="ThrE"/>
    <property type="match status" value="1"/>
</dbReference>
<feature type="transmembrane region" description="Helical" evidence="7">
    <location>
        <begin position="301"/>
        <end position="319"/>
    </location>
</feature>
<dbReference type="EMBL" id="JACJJL010000008">
    <property type="protein sequence ID" value="MBM6661318.1"/>
    <property type="molecule type" value="Genomic_DNA"/>
</dbReference>
<evidence type="ECO:0000256" key="3">
    <source>
        <dbReference type="ARBA" id="ARBA00022692"/>
    </source>
</evidence>
<dbReference type="PANTHER" id="PTHR34390">
    <property type="entry name" value="UPF0442 PROTEIN YJJB-RELATED"/>
    <property type="match status" value="1"/>
</dbReference>
<feature type="transmembrane region" description="Helical" evidence="7">
    <location>
        <begin position="208"/>
        <end position="226"/>
    </location>
</feature>
<protein>
    <submittedName>
        <fullName evidence="10">Threonine/serine exporter family protein</fullName>
    </submittedName>
</protein>
<name>A0A938WM61_9BACT</name>
<dbReference type="Pfam" id="PF12821">
    <property type="entry name" value="ThrE_2"/>
    <property type="match status" value="1"/>
</dbReference>
<feature type="transmembrane region" description="Helical" evidence="7">
    <location>
        <begin position="358"/>
        <end position="376"/>
    </location>
</feature>
<keyword evidence="5 7" id="KW-0472">Membrane</keyword>
<evidence type="ECO:0000256" key="4">
    <source>
        <dbReference type="ARBA" id="ARBA00022989"/>
    </source>
</evidence>
<comment type="similarity">
    <text evidence="6">Belongs to the ThrE exporter (TC 2.A.79) family.</text>
</comment>
<dbReference type="InterPro" id="IPR024528">
    <property type="entry name" value="ThrE_2"/>
</dbReference>
<feature type="transmembrane region" description="Helical" evidence="7">
    <location>
        <begin position="175"/>
        <end position="196"/>
    </location>
</feature>
<dbReference type="GO" id="GO:0022857">
    <property type="term" value="F:transmembrane transporter activity"/>
    <property type="evidence" value="ECO:0007669"/>
    <property type="project" value="InterPro"/>
</dbReference>
<dbReference type="InterPro" id="IPR010619">
    <property type="entry name" value="ThrE-like_N"/>
</dbReference>
<comment type="caution">
    <text evidence="10">The sequence shown here is derived from an EMBL/GenBank/DDBJ whole genome shotgun (WGS) entry which is preliminary data.</text>
</comment>
<organism evidence="10 11">
    <name type="scientific">Marseilla massiliensis</name>
    <dbReference type="NCBI Taxonomy" id="1841864"/>
    <lineage>
        <taxon>Bacteria</taxon>
        <taxon>Pseudomonadati</taxon>
        <taxon>Bacteroidota</taxon>
        <taxon>Bacteroidia</taxon>
        <taxon>Bacteroidales</taxon>
        <taxon>Prevotellaceae</taxon>
        <taxon>Marseilla</taxon>
    </lineage>
</organism>
<evidence type="ECO:0000256" key="2">
    <source>
        <dbReference type="ARBA" id="ARBA00022475"/>
    </source>
</evidence>
<keyword evidence="3 7" id="KW-0812">Transmembrane</keyword>
<dbReference type="AlphaFoldDB" id="A0A938WM61"/>
<gene>
    <name evidence="10" type="ORF">H6B30_06040</name>
</gene>
<dbReference type="RefSeq" id="WP_205108906.1">
    <property type="nucleotide sequence ID" value="NZ_CAWUJD010000001.1"/>
</dbReference>
<keyword evidence="11" id="KW-1185">Reference proteome</keyword>